<dbReference type="PANTHER" id="PTHR43330:SF27">
    <property type="entry name" value="METHIONINE AMINOPEPTIDASE"/>
    <property type="match status" value="1"/>
</dbReference>
<dbReference type="PRINTS" id="PR00599">
    <property type="entry name" value="MAPEPTIDASE"/>
</dbReference>
<comment type="function">
    <text evidence="1 6">Removes the N-terminal methionine from nascent proteins. The N-terminal methionine is often cleaved when the second residue in the primary sequence is small and uncharged (Met-Ala-, Cys, Gly, Pro, Ser, Thr, or Val). Requires deformylation of the N(alpha)-formylated initiator methionine before it can be hydrolyzed.</text>
</comment>
<evidence type="ECO:0000256" key="7">
    <source>
        <dbReference type="RuleBase" id="RU003653"/>
    </source>
</evidence>
<dbReference type="Proteomes" id="UP000267342">
    <property type="component" value="Chromosome"/>
</dbReference>
<feature type="binding site" evidence="6">
    <location>
        <position position="110"/>
    </location>
    <ligand>
        <name>a divalent metal cation</name>
        <dbReference type="ChEBI" id="CHEBI:60240"/>
        <label>2</label>
        <note>catalytic</note>
    </ligand>
</feature>
<organism evidence="9 10">
    <name type="scientific">Zymobacter palmae</name>
    <dbReference type="NCBI Taxonomy" id="33074"/>
    <lineage>
        <taxon>Bacteria</taxon>
        <taxon>Pseudomonadati</taxon>
        <taxon>Pseudomonadota</taxon>
        <taxon>Gammaproteobacteria</taxon>
        <taxon>Oceanospirillales</taxon>
        <taxon>Halomonadaceae</taxon>
        <taxon>Zymobacter group</taxon>
        <taxon>Zymobacter</taxon>
    </lineage>
</organism>
<feature type="binding site" evidence="6">
    <location>
        <position position="110"/>
    </location>
    <ligand>
        <name>a divalent metal cation</name>
        <dbReference type="ChEBI" id="CHEBI:60240"/>
        <label>1</label>
    </ligand>
</feature>
<evidence type="ECO:0000313" key="9">
    <source>
        <dbReference type="EMBL" id="BBG29505.1"/>
    </source>
</evidence>
<dbReference type="SUPFAM" id="SSF55920">
    <property type="entry name" value="Creatinase/aminopeptidase"/>
    <property type="match status" value="1"/>
</dbReference>
<dbReference type="GO" id="GO:0004239">
    <property type="term" value="F:initiator methionyl aminopeptidase activity"/>
    <property type="evidence" value="ECO:0007669"/>
    <property type="project" value="UniProtKB-UniRule"/>
</dbReference>
<dbReference type="CDD" id="cd01086">
    <property type="entry name" value="MetAP1"/>
    <property type="match status" value="1"/>
</dbReference>
<dbReference type="InterPro" id="IPR001714">
    <property type="entry name" value="Pept_M24_MAP"/>
</dbReference>
<evidence type="ECO:0000256" key="2">
    <source>
        <dbReference type="ARBA" id="ARBA00022438"/>
    </source>
</evidence>
<evidence type="ECO:0000256" key="5">
    <source>
        <dbReference type="ARBA" id="ARBA00022801"/>
    </source>
</evidence>
<dbReference type="GO" id="GO:0046872">
    <property type="term" value="F:metal ion binding"/>
    <property type="evidence" value="ECO:0007669"/>
    <property type="project" value="UniProtKB-UniRule"/>
</dbReference>
<dbReference type="KEGG" id="zpl:ZBT109_0729"/>
<dbReference type="HAMAP" id="MF_01974">
    <property type="entry name" value="MetAP_1"/>
    <property type="match status" value="1"/>
</dbReference>
<evidence type="ECO:0000259" key="8">
    <source>
        <dbReference type="Pfam" id="PF00557"/>
    </source>
</evidence>
<keyword evidence="5 6" id="KW-0378">Hydrolase</keyword>
<evidence type="ECO:0000256" key="3">
    <source>
        <dbReference type="ARBA" id="ARBA00022670"/>
    </source>
</evidence>
<dbReference type="PROSITE" id="PS00680">
    <property type="entry name" value="MAP_1"/>
    <property type="match status" value="1"/>
</dbReference>
<dbReference type="GO" id="GO:0070006">
    <property type="term" value="F:metalloaminopeptidase activity"/>
    <property type="evidence" value="ECO:0007669"/>
    <property type="project" value="UniProtKB-UniRule"/>
</dbReference>
<accession>A0A348HD03</accession>
<proteinExistence type="inferred from homology"/>
<dbReference type="AlphaFoldDB" id="A0A348HD03"/>
<evidence type="ECO:0000313" key="10">
    <source>
        <dbReference type="Proteomes" id="UP000267342"/>
    </source>
</evidence>
<comment type="cofactor">
    <cofactor evidence="6">
        <name>Co(2+)</name>
        <dbReference type="ChEBI" id="CHEBI:48828"/>
    </cofactor>
    <cofactor evidence="6">
        <name>Zn(2+)</name>
        <dbReference type="ChEBI" id="CHEBI:29105"/>
    </cofactor>
    <cofactor evidence="6">
        <name>Mn(2+)</name>
        <dbReference type="ChEBI" id="CHEBI:29035"/>
    </cofactor>
    <cofactor evidence="6">
        <name>Fe(2+)</name>
        <dbReference type="ChEBI" id="CHEBI:29033"/>
    </cofactor>
    <text evidence="6">Binds 2 divalent metal cations per subunit. Has a high-affinity and a low affinity metal-binding site. The true nature of the physiological cofactor is under debate. The enzyme is active with cobalt, zinc, manganese or divalent iron ions. Most likely, methionine aminopeptidases function as mononuclear Fe(2+)-metalloproteases under physiological conditions, and the catalytically relevant metal-binding site has been assigned to the histidine-containing high-affinity site.</text>
</comment>
<sequence length="267" mass="29619">MSTDIPRYGAEEIEKLRIAGRMAASVLEMIEPHVKAGVSTGELDQLCQRYIEDELKAVPACLGYHGFPNVSCISLNHVVCHGIPSFSKKLKKGDILNIDITVIKDGYYGDTSRMYYVGENIQGERLSRVAQECLYKSIEIMKPGVRLSDIGKVIQQHAEGNGYSVVRDYCGHGIGTEFHTDPQVLHYDGYDEHTDLVLEEGMCLTVEPMINVGGYATKVLKDGWTAVTRDKSLSAQWEHTLIMTKDGVLVTTARKDEDFSGMPNVTV</sequence>
<feature type="binding site" evidence="6">
    <location>
        <position position="238"/>
    </location>
    <ligand>
        <name>a divalent metal cation</name>
        <dbReference type="ChEBI" id="CHEBI:60240"/>
        <label>2</label>
        <note>catalytic</note>
    </ligand>
</feature>
<dbReference type="InterPro" id="IPR002467">
    <property type="entry name" value="Pept_M24A_MAP1"/>
</dbReference>
<comment type="similarity">
    <text evidence="6">Belongs to the peptidase M24A family. Methionine aminopeptidase type 1 subfamily.</text>
</comment>
<dbReference type="EC" id="3.4.11.18" evidence="6 7"/>
<feature type="binding site" evidence="6">
    <location>
        <position position="207"/>
    </location>
    <ligand>
        <name>a divalent metal cation</name>
        <dbReference type="ChEBI" id="CHEBI:60240"/>
        <label>2</label>
        <note>catalytic</note>
    </ligand>
</feature>
<evidence type="ECO:0000256" key="4">
    <source>
        <dbReference type="ARBA" id="ARBA00022723"/>
    </source>
</evidence>
<dbReference type="OrthoDB" id="9802055at2"/>
<feature type="binding site" evidence="6">
    <location>
        <position position="238"/>
    </location>
    <ligand>
        <name>a divalent metal cation</name>
        <dbReference type="ChEBI" id="CHEBI:60240"/>
        <label>1</label>
    </ligand>
</feature>
<feature type="binding site" evidence="6">
    <location>
        <position position="99"/>
    </location>
    <ligand>
        <name>a divalent metal cation</name>
        <dbReference type="ChEBI" id="CHEBI:60240"/>
        <label>1</label>
    </ligand>
</feature>
<evidence type="ECO:0000256" key="1">
    <source>
        <dbReference type="ARBA" id="ARBA00002521"/>
    </source>
</evidence>
<evidence type="ECO:0000256" key="6">
    <source>
        <dbReference type="HAMAP-Rule" id="MF_01974"/>
    </source>
</evidence>
<feature type="binding site" evidence="6">
    <location>
        <position position="81"/>
    </location>
    <ligand>
        <name>substrate</name>
    </ligand>
</feature>
<keyword evidence="3 6" id="KW-0645">Protease</keyword>
<keyword evidence="2 6" id="KW-0031">Aminopeptidase</keyword>
<name>A0A348HD03_9GAMM</name>
<feature type="domain" description="Peptidase M24" evidence="8">
    <location>
        <begin position="14"/>
        <end position="245"/>
    </location>
</feature>
<comment type="catalytic activity">
    <reaction evidence="6 7">
        <text>Release of N-terminal amino acids, preferentially methionine, from peptides and arylamides.</text>
        <dbReference type="EC" id="3.4.11.18"/>
    </reaction>
</comment>
<dbReference type="Gene3D" id="3.90.230.10">
    <property type="entry name" value="Creatinase/methionine aminopeptidase superfamily"/>
    <property type="match status" value="1"/>
</dbReference>
<gene>
    <name evidence="6" type="primary">map</name>
    <name evidence="9" type="ORF">ZBT109_0729</name>
</gene>
<dbReference type="InterPro" id="IPR000994">
    <property type="entry name" value="Pept_M24"/>
</dbReference>
<keyword evidence="4 6" id="KW-0479">Metal-binding</keyword>
<keyword evidence="10" id="KW-1185">Reference proteome</keyword>
<dbReference type="GO" id="GO:0006508">
    <property type="term" value="P:proteolysis"/>
    <property type="evidence" value="ECO:0007669"/>
    <property type="project" value="UniProtKB-KW"/>
</dbReference>
<dbReference type="GO" id="GO:0005829">
    <property type="term" value="C:cytosol"/>
    <property type="evidence" value="ECO:0007669"/>
    <property type="project" value="TreeGrafter"/>
</dbReference>
<feature type="binding site" evidence="6">
    <location>
        <position position="172"/>
    </location>
    <ligand>
        <name>a divalent metal cation</name>
        <dbReference type="ChEBI" id="CHEBI:60240"/>
        <label>2</label>
        <note>catalytic</note>
    </ligand>
</feature>
<dbReference type="PANTHER" id="PTHR43330">
    <property type="entry name" value="METHIONINE AMINOPEPTIDASE"/>
    <property type="match status" value="1"/>
</dbReference>
<dbReference type="InterPro" id="IPR036005">
    <property type="entry name" value="Creatinase/aminopeptidase-like"/>
</dbReference>
<comment type="subunit">
    <text evidence="6">Monomer.</text>
</comment>
<reference evidence="9 10" key="1">
    <citation type="submission" date="2018-09" db="EMBL/GenBank/DDBJ databases">
        <title>Zymobacter palmae IAM14233 (=T109) whole genome analysis.</title>
        <authorList>
            <person name="Yanase H."/>
        </authorList>
    </citation>
    <scope>NUCLEOTIDE SEQUENCE [LARGE SCALE GENOMIC DNA]</scope>
    <source>
        <strain evidence="9 10">IAM14233</strain>
    </source>
</reference>
<dbReference type="Pfam" id="PF00557">
    <property type="entry name" value="Peptidase_M24"/>
    <property type="match status" value="1"/>
</dbReference>
<dbReference type="RefSeq" id="WP_027705285.1">
    <property type="nucleotide sequence ID" value="NZ_AP018933.1"/>
</dbReference>
<protein>
    <recommendedName>
        <fullName evidence="6 7">Methionine aminopeptidase</fullName>
        <shortName evidence="6">MAP</shortName>
        <shortName evidence="6">MetAP</shortName>
        <ecNumber evidence="6 7">3.4.11.18</ecNumber>
    </recommendedName>
    <alternativeName>
        <fullName evidence="6">Peptidase M</fullName>
    </alternativeName>
</protein>
<dbReference type="STRING" id="1123510.GCA_000620025_02210"/>
<dbReference type="NCBIfam" id="TIGR00500">
    <property type="entry name" value="met_pdase_I"/>
    <property type="match status" value="1"/>
</dbReference>
<feature type="binding site" evidence="6">
    <location>
        <position position="179"/>
    </location>
    <ligand>
        <name>substrate</name>
    </ligand>
</feature>
<dbReference type="EMBL" id="AP018933">
    <property type="protein sequence ID" value="BBG29505.1"/>
    <property type="molecule type" value="Genomic_DNA"/>
</dbReference>